<dbReference type="OrthoDB" id="272271at2759"/>
<dbReference type="AlphaFoldDB" id="A0A016SDB8"/>
<dbReference type="PANTHER" id="PTHR11409">
    <property type="entry name" value="ADENOSINE DEAMINASE"/>
    <property type="match status" value="1"/>
</dbReference>
<evidence type="ECO:0000259" key="7">
    <source>
        <dbReference type="Pfam" id="PF00962"/>
    </source>
</evidence>
<dbReference type="PANTHER" id="PTHR11409:SF43">
    <property type="entry name" value="ADENOSINE DEAMINASE"/>
    <property type="match status" value="1"/>
</dbReference>
<dbReference type="Gene3D" id="3.20.20.140">
    <property type="entry name" value="Metal-dependent hydrolases"/>
    <property type="match status" value="2"/>
</dbReference>
<dbReference type="GO" id="GO:0005829">
    <property type="term" value="C:cytosol"/>
    <property type="evidence" value="ECO:0007669"/>
    <property type="project" value="TreeGrafter"/>
</dbReference>
<feature type="domain" description="Adenosine deaminase" evidence="7">
    <location>
        <begin position="54"/>
        <end position="260"/>
    </location>
</feature>
<dbReference type="Proteomes" id="UP000024635">
    <property type="component" value="Unassembled WGS sequence"/>
</dbReference>
<dbReference type="GO" id="GO:0046872">
    <property type="term" value="F:metal ion binding"/>
    <property type="evidence" value="ECO:0007669"/>
    <property type="project" value="UniProtKB-KW"/>
</dbReference>
<dbReference type="InterPro" id="IPR006330">
    <property type="entry name" value="Ado/ade_deaminase"/>
</dbReference>
<reference evidence="9" key="1">
    <citation type="journal article" date="2015" name="Nat. Genet.">
        <title>The genome and transcriptome of the zoonotic hookworm Ancylostoma ceylanicum identify infection-specific gene families.</title>
        <authorList>
            <person name="Schwarz E.M."/>
            <person name="Hu Y."/>
            <person name="Antoshechkin I."/>
            <person name="Miller M.M."/>
            <person name="Sternberg P.W."/>
            <person name="Aroian R.V."/>
        </authorList>
    </citation>
    <scope>NUCLEOTIDE SEQUENCE</scope>
    <source>
        <strain evidence="9">HY135</strain>
    </source>
</reference>
<organism evidence="8 9">
    <name type="scientific">Ancylostoma ceylanicum</name>
    <dbReference type="NCBI Taxonomy" id="53326"/>
    <lineage>
        <taxon>Eukaryota</taxon>
        <taxon>Metazoa</taxon>
        <taxon>Ecdysozoa</taxon>
        <taxon>Nematoda</taxon>
        <taxon>Chromadorea</taxon>
        <taxon>Rhabditida</taxon>
        <taxon>Rhabditina</taxon>
        <taxon>Rhabditomorpha</taxon>
        <taxon>Strongyloidea</taxon>
        <taxon>Ancylostomatidae</taxon>
        <taxon>Ancylostomatinae</taxon>
        <taxon>Ancylostoma</taxon>
    </lineage>
</organism>
<proteinExistence type="inferred from homology"/>
<dbReference type="GO" id="GO:0009897">
    <property type="term" value="C:external side of plasma membrane"/>
    <property type="evidence" value="ECO:0007669"/>
    <property type="project" value="TreeGrafter"/>
</dbReference>
<dbReference type="Pfam" id="PF00962">
    <property type="entry name" value="A_deaminase"/>
    <property type="match status" value="2"/>
</dbReference>
<dbReference type="InterPro" id="IPR001365">
    <property type="entry name" value="A_deaminase_dom"/>
</dbReference>
<name>A0A016SDB8_9BILA</name>
<dbReference type="InterPro" id="IPR032466">
    <property type="entry name" value="Metal_Hydrolase"/>
</dbReference>
<comment type="caution">
    <text evidence="8">The sequence shown here is derived from an EMBL/GenBank/DDBJ whole genome shotgun (WGS) entry which is preliminary data.</text>
</comment>
<comment type="similarity">
    <text evidence="2">Belongs to the metallo-dependent hydrolases superfamily. Adenosine and AMP deaminases family.</text>
</comment>
<evidence type="ECO:0000256" key="3">
    <source>
        <dbReference type="ARBA" id="ARBA00012784"/>
    </source>
</evidence>
<dbReference type="GO" id="GO:0006154">
    <property type="term" value="P:adenosine catabolic process"/>
    <property type="evidence" value="ECO:0007669"/>
    <property type="project" value="TreeGrafter"/>
</dbReference>
<dbReference type="STRING" id="53326.A0A016SDB8"/>
<evidence type="ECO:0000256" key="1">
    <source>
        <dbReference type="ARBA" id="ARBA00001947"/>
    </source>
</evidence>
<evidence type="ECO:0000256" key="2">
    <source>
        <dbReference type="ARBA" id="ARBA00006676"/>
    </source>
</evidence>
<dbReference type="SUPFAM" id="SSF51556">
    <property type="entry name" value="Metallo-dependent hydrolases"/>
    <property type="match status" value="1"/>
</dbReference>
<protein>
    <recommendedName>
        <fullName evidence="3">adenosine deaminase</fullName>
        <ecNumber evidence="3">3.5.4.4</ecNumber>
    </recommendedName>
</protein>
<accession>A0A016SDB8</accession>
<dbReference type="GO" id="GO:0060169">
    <property type="term" value="P:negative regulation of adenosine receptor signaling pathway"/>
    <property type="evidence" value="ECO:0007669"/>
    <property type="project" value="TreeGrafter"/>
</dbReference>
<keyword evidence="9" id="KW-1185">Reference proteome</keyword>
<dbReference type="EC" id="3.5.4.4" evidence="3"/>
<evidence type="ECO:0000256" key="5">
    <source>
        <dbReference type="ARBA" id="ARBA00022801"/>
    </source>
</evidence>
<gene>
    <name evidence="8" type="primary">Acey_s0243.g3493</name>
    <name evidence="8" type="synonym">Acey-C06G3.5</name>
    <name evidence="8" type="ORF">Y032_0243g3493</name>
</gene>
<feature type="domain" description="Adenosine deaminase" evidence="7">
    <location>
        <begin position="288"/>
        <end position="413"/>
    </location>
</feature>
<evidence type="ECO:0000256" key="4">
    <source>
        <dbReference type="ARBA" id="ARBA00022723"/>
    </source>
</evidence>
<dbReference type="EMBL" id="JARK01001579">
    <property type="protein sequence ID" value="EYB88673.1"/>
    <property type="molecule type" value="Genomic_DNA"/>
</dbReference>
<keyword evidence="6" id="KW-0862">Zinc</keyword>
<comment type="cofactor">
    <cofactor evidence="1">
        <name>Zn(2+)</name>
        <dbReference type="ChEBI" id="CHEBI:29105"/>
    </cofactor>
</comment>
<evidence type="ECO:0000313" key="9">
    <source>
        <dbReference type="Proteomes" id="UP000024635"/>
    </source>
</evidence>
<dbReference type="GO" id="GO:0046103">
    <property type="term" value="P:inosine biosynthetic process"/>
    <property type="evidence" value="ECO:0007669"/>
    <property type="project" value="TreeGrafter"/>
</dbReference>
<keyword evidence="5" id="KW-0378">Hydrolase</keyword>
<keyword evidence="4" id="KW-0479">Metal-binding</keyword>
<evidence type="ECO:0000256" key="6">
    <source>
        <dbReference type="ARBA" id="ARBA00022833"/>
    </source>
</evidence>
<sequence length="419" mass="46501">MGSLLSTNAAESALPHDPSAMEYLEKNLLHNTDPNAMVSVPVVTENSKKDLNFPKVELHLHLDGSVRFSTLLELSLAKGTPLKGAKTVEELKKVLITHEPANLSKVLEAFDLLLPVVRGDKAAIERIAYEMCEDQAANGVIYFEARYSPQLLVAPGGELTSTGVVEAIKRGFDRGEADFGVKARSIVCCIRGLHQYVNDVLRIATECRHLGVVAVDVAGSAHGADEQYEREVVVMFQQAFKRGIHRTVHAGESGGAKEVVKVYFLNSSQEYKGLLLSYLQHAKSCSVQAINDMHAERIGHGYRVMQQPDMYKKYFLDDQRIHLEACPYSSVMTGAVPLDWKKHPIASWAKDNVNFSISRDDPTCFDNTMLSELQLAKDEIGLTPHQLWQCQLNAARSCFLTETEKKPIIEKILAAEPKQ</sequence>
<evidence type="ECO:0000313" key="8">
    <source>
        <dbReference type="EMBL" id="EYB88673.1"/>
    </source>
</evidence>
<dbReference type="GO" id="GO:0004000">
    <property type="term" value="F:adenosine deaminase activity"/>
    <property type="evidence" value="ECO:0007669"/>
    <property type="project" value="UniProtKB-ARBA"/>
</dbReference>
<dbReference type="GO" id="GO:0043103">
    <property type="term" value="P:hypoxanthine salvage"/>
    <property type="evidence" value="ECO:0007669"/>
    <property type="project" value="TreeGrafter"/>
</dbReference>